<evidence type="ECO:0000313" key="5">
    <source>
        <dbReference type="Proteomes" id="UP001629230"/>
    </source>
</evidence>
<evidence type="ECO:0000256" key="2">
    <source>
        <dbReference type="SAM" id="Phobius"/>
    </source>
</evidence>
<dbReference type="Pfam" id="PF04982">
    <property type="entry name" value="TM_HPP"/>
    <property type="match status" value="1"/>
</dbReference>
<comment type="caution">
    <text evidence="4">The sequence shown here is derived from an EMBL/GenBank/DDBJ whole genome shotgun (WGS) entry which is preliminary data.</text>
</comment>
<reference evidence="4 5" key="1">
    <citation type="journal article" date="2024" name="Chem. Sci.">
        <title>Discovery of megapolipeptins by genome mining of a Burkholderiales bacteria collection.</title>
        <authorList>
            <person name="Paulo B.S."/>
            <person name="Recchia M.J.J."/>
            <person name="Lee S."/>
            <person name="Fergusson C.H."/>
            <person name="Romanowski S.B."/>
            <person name="Hernandez A."/>
            <person name="Krull N."/>
            <person name="Liu D.Y."/>
            <person name="Cavanagh H."/>
            <person name="Bos A."/>
            <person name="Gray C.A."/>
            <person name="Murphy B.T."/>
            <person name="Linington R.G."/>
            <person name="Eustaquio A.S."/>
        </authorList>
    </citation>
    <scope>NUCLEOTIDE SEQUENCE [LARGE SCALE GENOMIC DNA]</scope>
    <source>
        <strain evidence="4 5">RL17-350-BIC-A</strain>
    </source>
</reference>
<feature type="domain" description="CBS" evidence="3">
    <location>
        <begin position="251"/>
        <end position="308"/>
    </location>
</feature>
<feature type="transmembrane region" description="Helical" evidence="2">
    <location>
        <begin position="84"/>
        <end position="104"/>
    </location>
</feature>
<feature type="transmembrane region" description="Helical" evidence="2">
    <location>
        <begin position="152"/>
        <end position="178"/>
    </location>
</feature>
<dbReference type="SUPFAM" id="SSF54631">
    <property type="entry name" value="CBS-domain pair"/>
    <property type="match status" value="1"/>
</dbReference>
<accession>A0ABW9AKA6</accession>
<feature type="transmembrane region" description="Helical" evidence="2">
    <location>
        <begin position="59"/>
        <end position="78"/>
    </location>
</feature>
<dbReference type="Gene3D" id="3.10.580.10">
    <property type="entry name" value="CBS-domain"/>
    <property type="match status" value="1"/>
</dbReference>
<dbReference type="InterPro" id="IPR000644">
    <property type="entry name" value="CBS_dom"/>
</dbReference>
<dbReference type="Proteomes" id="UP001629230">
    <property type="component" value="Unassembled WGS sequence"/>
</dbReference>
<evidence type="ECO:0000256" key="1">
    <source>
        <dbReference type="PROSITE-ProRule" id="PRU00703"/>
    </source>
</evidence>
<keyword evidence="5" id="KW-1185">Reference proteome</keyword>
<feature type="transmembrane region" description="Helical" evidence="2">
    <location>
        <begin position="111"/>
        <end position="132"/>
    </location>
</feature>
<gene>
    <name evidence="4" type="ORF">PQR57_05925</name>
</gene>
<dbReference type="RefSeq" id="WP_408176018.1">
    <property type="nucleotide sequence ID" value="NZ_JAQQEZ010000003.1"/>
</dbReference>
<evidence type="ECO:0000259" key="3">
    <source>
        <dbReference type="PROSITE" id="PS51371"/>
    </source>
</evidence>
<feature type="domain" description="CBS" evidence="3">
    <location>
        <begin position="330"/>
        <end position="387"/>
    </location>
</feature>
<protein>
    <submittedName>
        <fullName evidence="4">HPP family protein</fullName>
    </submittedName>
</protein>
<evidence type="ECO:0000313" key="4">
    <source>
        <dbReference type="EMBL" id="MFM0000545.1"/>
    </source>
</evidence>
<keyword evidence="1" id="KW-0129">CBS domain</keyword>
<dbReference type="InterPro" id="IPR007065">
    <property type="entry name" value="HPP"/>
</dbReference>
<dbReference type="SMART" id="SM00116">
    <property type="entry name" value="CBS"/>
    <property type="match status" value="2"/>
</dbReference>
<keyword evidence="2" id="KW-0812">Transmembrane</keyword>
<dbReference type="InterPro" id="IPR058581">
    <property type="entry name" value="TM_HPP"/>
</dbReference>
<dbReference type="InterPro" id="IPR046342">
    <property type="entry name" value="CBS_dom_sf"/>
</dbReference>
<dbReference type="PANTHER" id="PTHR33741:SF5">
    <property type="entry name" value="TRANSMEMBRANE PROTEIN DDB_G0269096-RELATED"/>
    <property type="match status" value="1"/>
</dbReference>
<sequence length="388" mass="41672">MQAATLRQAWEYRMIHWLSRFVPSPISVNWSERIRSCVGVSIGITVTALTMRSFTQSGVLVPFLVAPMGASAVLLFAVPASPIAQPWSFIGGNLISATIGVACSQSISDQVLAAAAAVPIALCAMFSLRCMHPPSGAVALTAVLGGPGIHSLGYGFVFAPVAVQSLIMLVCAIIYHALTGHRYPHASHKGTVINDVDRSRREISRVDLESAVRRRGELLDIGTDDLASLLEEAQMLAYARSFGELTCGDVMSRPAVCIPAKTSLNEARDILLRHRIKALPVTDGSKQVIGIVTWADVYGRVETVSLAEACNSCLGPWTVPSQETRVDSLMTARPETVEAKTLLMTVVPMFAKHGHHHIPVVDSQGRLVGMMTQADVISGLYHHSQAFA</sequence>
<dbReference type="CDD" id="cd04600">
    <property type="entry name" value="CBS_pair_HPP_assoc"/>
    <property type="match status" value="1"/>
</dbReference>
<keyword evidence="2" id="KW-1133">Transmembrane helix</keyword>
<dbReference type="EMBL" id="JAQQEZ010000003">
    <property type="protein sequence ID" value="MFM0000545.1"/>
    <property type="molecule type" value="Genomic_DNA"/>
</dbReference>
<proteinExistence type="predicted"/>
<dbReference type="PANTHER" id="PTHR33741">
    <property type="entry name" value="TRANSMEMBRANE PROTEIN DDB_G0269096-RELATED"/>
    <property type="match status" value="1"/>
</dbReference>
<dbReference type="PROSITE" id="PS51371">
    <property type="entry name" value="CBS"/>
    <property type="match status" value="2"/>
</dbReference>
<name>A0ABW9AKA6_9BURK</name>
<keyword evidence="2" id="KW-0472">Membrane</keyword>
<organism evidence="4 5">
    <name type="scientific">Paraburkholderia dipogonis</name>
    <dbReference type="NCBI Taxonomy" id="1211383"/>
    <lineage>
        <taxon>Bacteria</taxon>
        <taxon>Pseudomonadati</taxon>
        <taxon>Pseudomonadota</taxon>
        <taxon>Betaproteobacteria</taxon>
        <taxon>Burkholderiales</taxon>
        <taxon>Burkholderiaceae</taxon>
        <taxon>Paraburkholderia</taxon>
    </lineage>
</organism>
<dbReference type="Pfam" id="PF00571">
    <property type="entry name" value="CBS"/>
    <property type="match status" value="2"/>
</dbReference>